<accession>A0A4R6WMW2</accession>
<name>A0A4R6WMW2_9PROT</name>
<evidence type="ECO:0000256" key="4">
    <source>
        <dbReference type="ARBA" id="ARBA00022989"/>
    </source>
</evidence>
<feature type="transmembrane region" description="Helical" evidence="6">
    <location>
        <begin position="141"/>
        <end position="160"/>
    </location>
</feature>
<comment type="similarity">
    <text evidence="2">Belongs to the EamA transporter family.</text>
</comment>
<evidence type="ECO:0000313" key="8">
    <source>
        <dbReference type="EMBL" id="TDQ82369.1"/>
    </source>
</evidence>
<evidence type="ECO:0000259" key="7">
    <source>
        <dbReference type="Pfam" id="PF00892"/>
    </source>
</evidence>
<feature type="transmembrane region" description="Helical" evidence="6">
    <location>
        <begin position="286"/>
        <end position="305"/>
    </location>
</feature>
<evidence type="ECO:0000256" key="6">
    <source>
        <dbReference type="SAM" id="Phobius"/>
    </source>
</evidence>
<dbReference type="PANTHER" id="PTHR32322:SF2">
    <property type="entry name" value="EAMA DOMAIN-CONTAINING PROTEIN"/>
    <property type="match status" value="1"/>
</dbReference>
<comment type="caution">
    <text evidence="8">The sequence shown here is derived from an EMBL/GenBank/DDBJ whole genome shotgun (WGS) entry which is preliminary data.</text>
</comment>
<proteinExistence type="inferred from homology"/>
<dbReference type="EMBL" id="SNYW01000008">
    <property type="protein sequence ID" value="TDQ82369.1"/>
    <property type="molecule type" value="Genomic_DNA"/>
</dbReference>
<dbReference type="InterPro" id="IPR050638">
    <property type="entry name" value="AA-Vitamin_Transporters"/>
</dbReference>
<keyword evidence="5 6" id="KW-0472">Membrane</keyword>
<sequence length="315" mass="33423">MDRTEPAGKGDRSRPAPLKPWQVAALIATLSLVWGYNWVMMKVATHDAPPFAFAALRFLGGAIVLMATFKLMGRNLHWRLMAARWKTVALVGLFQTACCFGLITWAISTGTAGRAAILNYTMVFWVLVFSAAFLHERVPAVQWAAAGLALIGIGCIVFQGGGSGDLFNIALGLAAGLTWGIGVIVTKRAMKFGAIDSMALTAWQMLVGAIILCLVALLVPEPPIDWTPAFIAAILYNIGPATPLAYVIWFTLISRLSAGLASLSIMLTPLLGIVLSGLQLGERPGLVEGVGMGLILLAIAGLGIVGNRRNGTRRA</sequence>
<evidence type="ECO:0000256" key="2">
    <source>
        <dbReference type="ARBA" id="ARBA00007362"/>
    </source>
</evidence>
<keyword evidence="4 6" id="KW-1133">Transmembrane helix</keyword>
<dbReference type="PANTHER" id="PTHR32322">
    <property type="entry name" value="INNER MEMBRANE TRANSPORTER"/>
    <property type="match status" value="1"/>
</dbReference>
<reference evidence="8 9" key="1">
    <citation type="submission" date="2019-03" db="EMBL/GenBank/DDBJ databases">
        <title>Genomic Encyclopedia of Type Strains, Phase III (KMG-III): the genomes of soil and plant-associated and newly described type strains.</title>
        <authorList>
            <person name="Whitman W."/>
        </authorList>
    </citation>
    <scope>NUCLEOTIDE SEQUENCE [LARGE SCALE GENOMIC DNA]</scope>
    <source>
        <strain evidence="8 9">CGMCC 1.7660</strain>
    </source>
</reference>
<dbReference type="OrthoDB" id="7850605at2"/>
<feature type="transmembrane region" description="Helical" evidence="6">
    <location>
        <begin position="85"/>
        <end position="107"/>
    </location>
</feature>
<feature type="transmembrane region" description="Helical" evidence="6">
    <location>
        <begin position="260"/>
        <end position="280"/>
    </location>
</feature>
<dbReference type="GO" id="GO:0016020">
    <property type="term" value="C:membrane"/>
    <property type="evidence" value="ECO:0007669"/>
    <property type="project" value="UniProtKB-SubCell"/>
</dbReference>
<organism evidence="8 9">
    <name type="scientific">Dongia mobilis</name>
    <dbReference type="NCBI Taxonomy" id="578943"/>
    <lineage>
        <taxon>Bacteria</taxon>
        <taxon>Pseudomonadati</taxon>
        <taxon>Pseudomonadota</taxon>
        <taxon>Alphaproteobacteria</taxon>
        <taxon>Rhodospirillales</taxon>
        <taxon>Dongiaceae</taxon>
        <taxon>Dongia</taxon>
    </lineage>
</organism>
<feature type="domain" description="EamA" evidence="7">
    <location>
        <begin position="169"/>
        <end position="302"/>
    </location>
</feature>
<dbReference type="Proteomes" id="UP000295783">
    <property type="component" value="Unassembled WGS sequence"/>
</dbReference>
<evidence type="ECO:0000256" key="5">
    <source>
        <dbReference type="ARBA" id="ARBA00023136"/>
    </source>
</evidence>
<protein>
    <submittedName>
        <fullName evidence="8">Threonine/homoserine efflux transporter RhtA</fullName>
    </submittedName>
</protein>
<dbReference type="InterPro" id="IPR037185">
    <property type="entry name" value="EmrE-like"/>
</dbReference>
<dbReference type="SUPFAM" id="SSF103481">
    <property type="entry name" value="Multidrug resistance efflux transporter EmrE"/>
    <property type="match status" value="2"/>
</dbReference>
<comment type="subcellular location">
    <subcellularLocation>
        <location evidence="1">Membrane</location>
        <topology evidence="1">Multi-pass membrane protein</topology>
    </subcellularLocation>
</comment>
<feature type="transmembrane region" description="Helical" evidence="6">
    <location>
        <begin position="230"/>
        <end position="253"/>
    </location>
</feature>
<dbReference type="Pfam" id="PF00892">
    <property type="entry name" value="EamA"/>
    <property type="match status" value="2"/>
</dbReference>
<dbReference type="RefSeq" id="WP_133613656.1">
    <property type="nucleotide sequence ID" value="NZ_SNYW01000008.1"/>
</dbReference>
<keyword evidence="3 6" id="KW-0812">Transmembrane</keyword>
<feature type="transmembrane region" description="Helical" evidence="6">
    <location>
        <begin position="166"/>
        <end position="186"/>
    </location>
</feature>
<dbReference type="AlphaFoldDB" id="A0A4R6WMW2"/>
<feature type="transmembrane region" description="Helical" evidence="6">
    <location>
        <begin position="113"/>
        <end position="134"/>
    </location>
</feature>
<feature type="transmembrane region" description="Helical" evidence="6">
    <location>
        <begin position="21"/>
        <end position="39"/>
    </location>
</feature>
<feature type="transmembrane region" description="Helical" evidence="6">
    <location>
        <begin position="198"/>
        <end position="218"/>
    </location>
</feature>
<feature type="transmembrane region" description="Helical" evidence="6">
    <location>
        <begin position="51"/>
        <end position="73"/>
    </location>
</feature>
<dbReference type="InterPro" id="IPR000620">
    <property type="entry name" value="EamA_dom"/>
</dbReference>
<feature type="domain" description="EamA" evidence="7">
    <location>
        <begin position="25"/>
        <end position="157"/>
    </location>
</feature>
<evidence type="ECO:0000313" key="9">
    <source>
        <dbReference type="Proteomes" id="UP000295783"/>
    </source>
</evidence>
<evidence type="ECO:0000256" key="3">
    <source>
        <dbReference type="ARBA" id="ARBA00022692"/>
    </source>
</evidence>
<evidence type="ECO:0000256" key="1">
    <source>
        <dbReference type="ARBA" id="ARBA00004141"/>
    </source>
</evidence>
<gene>
    <name evidence="8" type="ORF">A8950_2192</name>
</gene>
<keyword evidence="9" id="KW-1185">Reference proteome</keyword>